<dbReference type="Proteomes" id="UP000272238">
    <property type="component" value="Unassembled WGS sequence"/>
</dbReference>
<dbReference type="EMBL" id="RBZN01000018">
    <property type="protein sequence ID" value="RKQ16743.1"/>
    <property type="molecule type" value="Genomic_DNA"/>
</dbReference>
<evidence type="ECO:0000313" key="2">
    <source>
        <dbReference type="Proteomes" id="UP000272238"/>
    </source>
</evidence>
<protein>
    <submittedName>
        <fullName evidence="1">Uncharacterized protein</fullName>
    </submittedName>
</protein>
<name>A0A494Z366_9BACL</name>
<accession>A0A494Z366</accession>
<evidence type="ECO:0000313" key="1">
    <source>
        <dbReference type="EMBL" id="RKQ16743.1"/>
    </source>
</evidence>
<proteinExistence type="predicted"/>
<dbReference type="AlphaFoldDB" id="A0A494Z366"/>
<comment type="caution">
    <text evidence="1">The sequence shown here is derived from an EMBL/GenBank/DDBJ whole genome shotgun (WGS) entry which is preliminary data.</text>
</comment>
<keyword evidence="2" id="KW-1185">Reference proteome</keyword>
<gene>
    <name evidence="1" type="ORF">D8M03_09000</name>
</gene>
<organism evidence="1 2">
    <name type="scientific">Ureibacillus endophyticus</name>
    <dbReference type="NCBI Taxonomy" id="1978490"/>
    <lineage>
        <taxon>Bacteria</taxon>
        <taxon>Bacillati</taxon>
        <taxon>Bacillota</taxon>
        <taxon>Bacilli</taxon>
        <taxon>Bacillales</taxon>
        <taxon>Caryophanaceae</taxon>
        <taxon>Ureibacillus</taxon>
    </lineage>
</organism>
<reference evidence="1 2" key="1">
    <citation type="journal article" date="2016" name="Antonie Van Leeuwenhoek">
        <title>Lysinibacillus endophyticus sp. nov., an indole-3-acetic acid producing endophytic bacterium isolated from corn root (Zea mays cv. Xinken-5).</title>
        <authorList>
            <person name="Yu J."/>
            <person name="Guan X."/>
            <person name="Liu C."/>
            <person name="Xiang W."/>
            <person name="Yu Z."/>
            <person name="Liu X."/>
            <person name="Wang G."/>
        </authorList>
    </citation>
    <scope>NUCLEOTIDE SEQUENCE [LARGE SCALE GENOMIC DNA]</scope>
    <source>
        <strain evidence="1 2">DSM 100506</strain>
    </source>
</reference>
<sequence>MNHMVEIDDLSNLIMWGVSRNETSQFAILIAYFVTNVMVDRPREHYRIKRVIVSYTYLGIKTTTP</sequence>